<dbReference type="OrthoDB" id="37730at2759"/>
<proteinExistence type="predicted"/>
<feature type="non-terminal residue" evidence="1">
    <location>
        <position position="204"/>
    </location>
</feature>
<name>M3AR26_PSEFD</name>
<dbReference type="eggNOG" id="ENOG502QQ9D">
    <property type="taxonomic scope" value="Eukaryota"/>
</dbReference>
<keyword evidence="2" id="KW-1185">Reference proteome</keyword>
<dbReference type="PANTHER" id="PTHR41813:SF2">
    <property type="entry name" value="REGULATOR PAB1642, PUTATIVE (AFU_ORTHOLOGUE AFUA_3G11955)-RELATED"/>
    <property type="match status" value="1"/>
</dbReference>
<dbReference type="CDD" id="cd19357">
    <property type="entry name" value="TenA_E_At3g16990-like"/>
    <property type="match status" value="1"/>
</dbReference>
<dbReference type="PANTHER" id="PTHR41813">
    <property type="entry name" value="REGULATOR PAB1642, PUTATIVE (AFU_ORTHOLOGUE AFUA_3G11955)-RELATED"/>
    <property type="match status" value="1"/>
</dbReference>
<accession>M3AR26</accession>
<dbReference type="Gene3D" id="1.20.910.10">
    <property type="entry name" value="Heme oxygenase-like"/>
    <property type="match status" value="1"/>
</dbReference>
<dbReference type="GeneID" id="19330429"/>
<dbReference type="Proteomes" id="UP000016932">
    <property type="component" value="Unassembled WGS sequence"/>
</dbReference>
<dbReference type="InterPro" id="IPR016084">
    <property type="entry name" value="Haem_Oase-like_multi-hlx"/>
</dbReference>
<dbReference type="InterPro" id="IPR053261">
    <property type="entry name" value="Polyketide-peptide_reg"/>
</dbReference>
<dbReference type="RefSeq" id="XP_007930242.1">
    <property type="nucleotide sequence ID" value="XM_007932051.1"/>
</dbReference>
<protein>
    <recommendedName>
        <fullName evidence="3">Thiaminase-2/PQQC domain-containing protein</fullName>
    </recommendedName>
</protein>
<dbReference type="EMBL" id="KB446562">
    <property type="protein sequence ID" value="EME79553.1"/>
    <property type="molecule type" value="Genomic_DNA"/>
</dbReference>
<dbReference type="AlphaFoldDB" id="M3AR26"/>
<evidence type="ECO:0000313" key="1">
    <source>
        <dbReference type="EMBL" id="EME79553.1"/>
    </source>
</evidence>
<reference evidence="1 2" key="1">
    <citation type="journal article" date="2012" name="PLoS Pathog.">
        <title>Diverse lifestyles and strategies of plant pathogenesis encoded in the genomes of eighteen Dothideomycetes fungi.</title>
        <authorList>
            <person name="Ohm R.A."/>
            <person name="Feau N."/>
            <person name="Henrissat B."/>
            <person name="Schoch C.L."/>
            <person name="Horwitz B.A."/>
            <person name="Barry K.W."/>
            <person name="Condon B.J."/>
            <person name="Copeland A.C."/>
            <person name="Dhillon B."/>
            <person name="Glaser F."/>
            <person name="Hesse C.N."/>
            <person name="Kosti I."/>
            <person name="LaButti K."/>
            <person name="Lindquist E.A."/>
            <person name="Lucas S."/>
            <person name="Salamov A.A."/>
            <person name="Bradshaw R.E."/>
            <person name="Ciuffetti L."/>
            <person name="Hamelin R.C."/>
            <person name="Kema G.H.J."/>
            <person name="Lawrence C."/>
            <person name="Scott J.A."/>
            <person name="Spatafora J.W."/>
            <person name="Turgeon B.G."/>
            <person name="de Wit P.J.G.M."/>
            <person name="Zhong S."/>
            <person name="Goodwin S.B."/>
            <person name="Grigoriev I.V."/>
        </authorList>
    </citation>
    <scope>NUCLEOTIDE SEQUENCE [LARGE SCALE GENOMIC DNA]</scope>
    <source>
        <strain evidence="1 2">CIRAD86</strain>
    </source>
</reference>
<evidence type="ECO:0000313" key="2">
    <source>
        <dbReference type="Proteomes" id="UP000016932"/>
    </source>
</evidence>
<feature type="non-terminal residue" evidence="1">
    <location>
        <position position="1"/>
    </location>
</feature>
<evidence type="ECO:0008006" key="3">
    <source>
        <dbReference type="Google" id="ProtNLM"/>
    </source>
</evidence>
<dbReference type="KEGG" id="pfj:MYCFIDRAFT_120763"/>
<gene>
    <name evidence="1" type="ORF">MYCFIDRAFT_120763</name>
</gene>
<dbReference type="HOGENOM" id="CLU_055855_0_1_1"/>
<sequence>PKLKRWLAQDRIYALSYTTFIGSLLSQISIPHGSNRETSIEWRVVDILIEGLGNIRGEIALFESSAREEGWLEERRFVRGVGLRGSWEVAACWSSPQTRNYQDLFAGAILVGLTILWAPEECYLRAWRFALGKVKVGKEADVMQRVFIPNWSSREFETFVRKLGGLVNEMATKCGVEERGWVWKECEAAWRQVIWVEKEFWPDV</sequence>
<organism evidence="1 2">
    <name type="scientific">Pseudocercospora fijiensis (strain CIRAD86)</name>
    <name type="common">Black leaf streak disease fungus</name>
    <name type="synonym">Mycosphaerella fijiensis</name>
    <dbReference type="NCBI Taxonomy" id="383855"/>
    <lineage>
        <taxon>Eukaryota</taxon>
        <taxon>Fungi</taxon>
        <taxon>Dikarya</taxon>
        <taxon>Ascomycota</taxon>
        <taxon>Pezizomycotina</taxon>
        <taxon>Dothideomycetes</taxon>
        <taxon>Dothideomycetidae</taxon>
        <taxon>Mycosphaerellales</taxon>
        <taxon>Mycosphaerellaceae</taxon>
        <taxon>Pseudocercospora</taxon>
    </lineage>
</organism>
<dbReference type="VEuPathDB" id="FungiDB:MYCFIDRAFT_120763"/>
<dbReference type="SUPFAM" id="SSF48613">
    <property type="entry name" value="Heme oxygenase-like"/>
    <property type="match status" value="1"/>
</dbReference>